<accession>A0A6J5NVF6</accession>
<evidence type="ECO:0000256" key="1">
    <source>
        <dbReference type="ARBA" id="ARBA00005695"/>
    </source>
</evidence>
<evidence type="ECO:0000256" key="2">
    <source>
        <dbReference type="ARBA" id="ARBA00022729"/>
    </source>
</evidence>
<gene>
    <name evidence="4" type="ORF">UFOVP436_211</name>
    <name evidence="5" type="ORF">UFOVP784_211</name>
</gene>
<dbReference type="PIRSF" id="PIRSF002741">
    <property type="entry name" value="MppA"/>
    <property type="match status" value="1"/>
</dbReference>
<dbReference type="Pfam" id="PF00496">
    <property type="entry name" value="SBP_bac_5"/>
    <property type="match status" value="1"/>
</dbReference>
<reference evidence="5" key="1">
    <citation type="submission" date="2020-04" db="EMBL/GenBank/DDBJ databases">
        <authorList>
            <person name="Chiriac C."/>
            <person name="Salcher M."/>
            <person name="Ghai R."/>
            <person name="Kavagutti S V."/>
        </authorList>
    </citation>
    <scope>NUCLEOTIDE SEQUENCE</scope>
</reference>
<dbReference type="GO" id="GO:1904680">
    <property type="term" value="F:peptide transmembrane transporter activity"/>
    <property type="evidence" value="ECO:0007669"/>
    <property type="project" value="TreeGrafter"/>
</dbReference>
<name>A0A6J5NVF6_9CAUD</name>
<dbReference type="PANTHER" id="PTHR30290">
    <property type="entry name" value="PERIPLASMIC BINDING COMPONENT OF ABC TRANSPORTER"/>
    <property type="match status" value="1"/>
</dbReference>
<dbReference type="InterPro" id="IPR006311">
    <property type="entry name" value="TAT_signal"/>
</dbReference>
<proteinExistence type="inferred from homology"/>
<dbReference type="PROSITE" id="PS51318">
    <property type="entry name" value="TAT"/>
    <property type="match status" value="1"/>
</dbReference>
<dbReference type="InterPro" id="IPR030678">
    <property type="entry name" value="Peptide/Ni-bd"/>
</dbReference>
<sequence length="533" mass="58155">MENLTRRNFIGIMGATAGAGVLSALASAEIANAAGTKKTLRIATMQQTRPATPFLVQDAGGAGILAMVGEWLIWQTVNGDLEPRIAESWKAINGGKSWVFKLRKGVKFHDGTEVTADDVVYTFKSHLNPANISAQKGNFKNIFDENGVVKVDKYTVRFNLLQANANFPYTVASTSYGACIMKNGADGGAAWAKTMISAGPWIMVSYKENDRTVFRKNNNYWAGNTSSFDTVEHIQFASADAATPQLLTDGIDAVINVSPATATKLSKRKFAIQQIPSATSLHVHMRCDWGPFKDKRVRQAAALTLDRPAYIKGILRGVGGTIANDSVMDSYPTKDTSVPQRAKNIAKAKQLMKQAGVPNGFEVDLSTWGRDDIKSLALYIKNAFSEIGIKVNLKIDGSDGGGLFFYTYEPSVSIKGKVYEYDNNSWLASNLGISDWVGRGVPDQNLMREFRSTGDWNASHINSPALDAAIDEYMSALTFEKKKAASKKIQEVMLDETPVIIMYNTNLLVATKKNITNLKVNGISQIDVSKSKS</sequence>
<evidence type="ECO:0000313" key="5">
    <source>
        <dbReference type="EMBL" id="CAB4162977.1"/>
    </source>
</evidence>
<dbReference type="InterPro" id="IPR039424">
    <property type="entry name" value="SBP_5"/>
</dbReference>
<evidence type="ECO:0000259" key="3">
    <source>
        <dbReference type="Pfam" id="PF00496"/>
    </source>
</evidence>
<keyword evidence="2" id="KW-0732">Signal</keyword>
<dbReference type="PROSITE" id="PS01040">
    <property type="entry name" value="SBP_BACTERIAL_5"/>
    <property type="match status" value="1"/>
</dbReference>
<comment type="similarity">
    <text evidence="1">Belongs to the bacterial solute-binding protein 5 family.</text>
</comment>
<dbReference type="InterPro" id="IPR000914">
    <property type="entry name" value="SBP_5_dom"/>
</dbReference>
<protein>
    <submittedName>
        <fullName evidence="5">DdpA ABC-type dipeptide transport system, periplasmic component</fullName>
    </submittedName>
</protein>
<dbReference type="EMBL" id="LR796418">
    <property type="protein sequence ID" value="CAB4143697.1"/>
    <property type="molecule type" value="Genomic_DNA"/>
</dbReference>
<dbReference type="Gene3D" id="3.40.190.10">
    <property type="entry name" value="Periplasmic binding protein-like II"/>
    <property type="match status" value="1"/>
</dbReference>
<dbReference type="SUPFAM" id="SSF53850">
    <property type="entry name" value="Periplasmic binding protein-like II"/>
    <property type="match status" value="1"/>
</dbReference>
<evidence type="ECO:0000313" key="4">
    <source>
        <dbReference type="EMBL" id="CAB4143697.1"/>
    </source>
</evidence>
<dbReference type="EMBL" id="LR796737">
    <property type="protein sequence ID" value="CAB4162977.1"/>
    <property type="molecule type" value="Genomic_DNA"/>
</dbReference>
<feature type="domain" description="Solute-binding protein family 5" evidence="3">
    <location>
        <begin position="81"/>
        <end position="456"/>
    </location>
</feature>
<dbReference type="GO" id="GO:0015833">
    <property type="term" value="P:peptide transport"/>
    <property type="evidence" value="ECO:0007669"/>
    <property type="project" value="TreeGrafter"/>
</dbReference>
<dbReference type="InterPro" id="IPR023765">
    <property type="entry name" value="SBP_5_CS"/>
</dbReference>
<organism evidence="5">
    <name type="scientific">uncultured Caudovirales phage</name>
    <dbReference type="NCBI Taxonomy" id="2100421"/>
    <lineage>
        <taxon>Viruses</taxon>
        <taxon>Duplodnaviria</taxon>
        <taxon>Heunggongvirae</taxon>
        <taxon>Uroviricota</taxon>
        <taxon>Caudoviricetes</taxon>
        <taxon>Peduoviridae</taxon>
        <taxon>Maltschvirus</taxon>
        <taxon>Maltschvirus maltsch</taxon>
    </lineage>
</organism>
<dbReference type="Gene3D" id="3.10.105.10">
    <property type="entry name" value="Dipeptide-binding Protein, Domain 3"/>
    <property type="match status" value="1"/>
</dbReference>